<dbReference type="PANTHER" id="PTHR46193:SF18">
    <property type="entry name" value="HEXITOL PHOSPHATASE B"/>
    <property type="match status" value="1"/>
</dbReference>
<dbReference type="Gene3D" id="3.40.50.1000">
    <property type="entry name" value="HAD superfamily/HAD-like"/>
    <property type="match status" value="1"/>
</dbReference>
<dbReference type="Gene3D" id="1.10.150.240">
    <property type="entry name" value="Putative phosphatase, domain 2"/>
    <property type="match status" value="1"/>
</dbReference>
<proteinExistence type="inferred from homology"/>
<evidence type="ECO:0000256" key="5">
    <source>
        <dbReference type="ARBA" id="ARBA00023277"/>
    </source>
</evidence>
<dbReference type="InterPro" id="IPR036412">
    <property type="entry name" value="HAD-like_sf"/>
</dbReference>
<keyword evidence="7" id="KW-1185">Reference proteome</keyword>
<evidence type="ECO:0000256" key="4">
    <source>
        <dbReference type="ARBA" id="ARBA00022842"/>
    </source>
</evidence>
<dbReference type="InterPro" id="IPR023214">
    <property type="entry name" value="HAD_sf"/>
</dbReference>
<dbReference type="InterPro" id="IPR006439">
    <property type="entry name" value="HAD-SF_hydro_IA"/>
</dbReference>
<dbReference type="SFLD" id="SFLDG01135">
    <property type="entry name" value="C1.5.6:_HAD__Beta-PGM__Phospha"/>
    <property type="match status" value="1"/>
</dbReference>
<reference evidence="6 7" key="1">
    <citation type="submission" date="2018-05" db="EMBL/GenBank/DDBJ databases">
        <title>Complete genome sequences of Streptococcus sobrinus.</title>
        <authorList>
            <person name="Sales M."/>
            <person name="Jensen P.A."/>
        </authorList>
    </citation>
    <scope>NUCLEOTIDE SEQUENCE [LARGE SCALE GENOMIC DNA]</scope>
    <source>
        <strain evidence="6 7">SL1</strain>
    </source>
</reference>
<evidence type="ECO:0000313" key="7">
    <source>
        <dbReference type="Proteomes" id="UP000245369"/>
    </source>
</evidence>
<dbReference type="GeneID" id="93924753"/>
<organism evidence="6 7">
    <name type="scientific">Streptococcus sobrinus</name>
    <dbReference type="NCBI Taxonomy" id="1310"/>
    <lineage>
        <taxon>Bacteria</taxon>
        <taxon>Bacillati</taxon>
        <taxon>Bacillota</taxon>
        <taxon>Bacilli</taxon>
        <taxon>Lactobacillales</taxon>
        <taxon>Streptococcaceae</taxon>
        <taxon>Streptococcus</taxon>
    </lineage>
</organism>
<protein>
    <submittedName>
        <fullName evidence="6">HAD family phosphatase</fullName>
    </submittedName>
</protein>
<dbReference type="SFLD" id="SFLDG01129">
    <property type="entry name" value="C1.5:_HAD__Beta-PGM__Phosphata"/>
    <property type="match status" value="1"/>
</dbReference>
<dbReference type="SUPFAM" id="SSF56784">
    <property type="entry name" value="HAD-like"/>
    <property type="match status" value="1"/>
</dbReference>
<dbReference type="InterPro" id="IPR023198">
    <property type="entry name" value="PGP-like_dom2"/>
</dbReference>
<keyword evidence="5" id="KW-0119">Carbohydrate metabolism</keyword>
<dbReference type="Proteomes" id="UP000245369">
    <property type="component" value="Chromosome"/>
</dbReference>
<dbReference type="SFLD" id="SFLDS00003">
    <property type="entry name" value="Haloacid_Dehalogenase"/>
    <property type="match status" value="1"/>
</dbReference>
<gene>
    <name evidence="6" type="ORF">DK182_09570</name>
</gene>
<accession>A0ABN5LUX6</accession>
<evidence type="ECO:0000256" key="3">
    <source>
        <dbReference type="ARBA" id="ARBA00022723"/>
    </source>
</evidence>
<dbReference type="InterPro" id="IPR041492">
    <property type="entry name" value="HAD_2"/>
</dbReference>
<keyword evidence="4" id="KW-0460">Magnesium</keyword>
<name>A0ABN5LUX6_9STRE</name>
<dbReference type="InterPro" id="IPR051600">
    <property type="entry name" value="Beta-PGM-like"/>
</dbReference>
<dbReference type="PRINTS" id="PR00413">
    <property type="entry name" value="HADHALOGNASE"/>
</dbReference>
<dbReference type="EMBL" id="CP029490">
    <property type="protein sequence ID" value="AWN21554.1"/>
    <property type="molecule type" value="Genomic_DNA"/>
</dbReference>
<dbReference type="Pfam" id="PF13419">
    <property type="entry name" value="HAD_2"/>
    <property type="match status" value="1"/>
</dbReference>
<evidence type="ECO:0000313" key="6">
    <source>
        <dbReference type="EMBL" id="AWN21554.1"/>
    </source>
</evidence>
<evidence type="ECO:0000256" key="1">
    <source>
        <dbReference type="ARBA" id="ARBA00001946"/>
    </source>
</evidence>
<keyword evidence="3" id="KW-0479">Metal-binding</keyword>
<dbReference type="CDD" id="cd07505">
    <property type="entry name" value="HAD_BPGM-like"/>
    <property type="match status" value="1"/>
</dbReference>
<comment type="cofactor">
    <cofactor evidence="1">
        <name>Mg(2+)</name>
        <dbReference type="ChEBI" id="CHEBI:18420"/>
    </cofactor>
</comment>
<sequence length="214" mass="23978">MKQAVIFDMDGVLFDTEEFYYSRRQAFLATRGISISHLPPSFFIGGNMKQIWQKILGQDYQKWDLAQLQADYRAYKLAHPLPYSDVIFSDVRPTLDRLSQAGYKIGLASSSTKDDILKALSDTNLTDYFDVILSGEEFPESKPNPAIYNAAADYLGFAKKDLLVIEDSEKGIAAGVAAGIEVWAIEDKRYGLNQEAADRLITSLSQGLEFLLEK</sequence>
<dbReference type="NCBIfam" id="TIGR01549">
    <property type="entry name" value="HAD-SF-IA-v1"/>
    <property type="match status" value="1"/>
</dbReference>
<dbReference type="NCBIfam" id="TIGR01509">
    <property type="entry name" value="HAD-SF-IA-v3"/>
    <property type="match status" value="1"/>
</dbReference>
<dbReference type="PANTHER" id="PTHR46193">
    <property type="entry name" value="6-PHOSPHOGLUCONATE PHOSPHATASE"/>
    <property type="match status" value="1"/>
</dbReference>
<dbReference type="RefSeq" id="WP_002959877.1">
    <property type="nucleotide sequence ID" value="NZ_CP029490.1"/>
</dbReference>
<comment type="similarity">
    <text evidence="2">Belongs to the HAD-like hydrolase superfamily. CbbY/CbbZ/Gph/YieH family.</text>
</comment>
<evidence type="ECO:0000256" key="2">
    <source>
        <dbReference type="ARBA" id="ARBA00006171"/>
    </source>
</evidence>